<organism evidence="2 3">
    <name type="scientific">Lysinibacillus pakistanensis</name>
    <dbReference type="NCBI Taxonomy" id="759811"/>
    <lineage>
        <taxon>Bacteria</taxon>
        <taxon>Bacillati</taxon>
        <taxon>Bacillota</taxon>
        <taxon>Bacilli</taxon>
        <taxon>Bacillales</taxon>
        <taxon>Bacillaceae</taxon>
        <taxon>Lysinibacillus</taxon>
    </lineage>
</organism>
<dbReference type="AlphaFoldDB" id="A0AAX3WTA6"/>
<sequence>MEKFLMFYAPFIVVILGIIAAFWWAPKDRHIAKKQEESRE</sequence>
<evidence type="ECO:0000256" key="1">
    <source>
        <dbReference type="SAM" id="Phobius"/>
    </source>
</evidence>
<gene>
    <name evidence="2" type="ORF">QNH24_22845</name>
</gene>
<keyword evidence="1" id="KW-0472">Membrane</keyword>
<dbReference type="EMBL" id="CP126101">
    <property type="protein sequence ID" value="WHY51083.1"/>
    <property type="molecule type" value="Genomic_DNA"/>
</dbReference>
<dbReference type="Proteomes" id="UP001178322">
    <property type="component" value="Chromosome"/>
</dbReference>
<name>A0AAX3WTA6_9BACI</name>
<evidence type="ECO:0008006" key="4">
    <source>
        <dbReference type="Google" id="ProtNLM"/>
    </source>
</evidence>
<keyword evidence="1" id="KW-1133">Transmembrane helix</keyword>
<accession>A0AAX3WTA6</accession>
<protein>
    <recommendedName>
        <fullName evidence="4">CcoQ/FixQ family Cbb3-type cytochrome c oxidase assembly chaperone</fullName>
    </recommendedName>
</protein>
<dbReference type="Pfam" id="PF22282">
    <property type="entry name" value="CydS"/>
    <property type="match status" value="1"/>
</dbReference>
<reference evidence="2" key="1">
    <citation type="submission" date="2023-05" db="EMBL/GenBank/DDBJ databases">
        <title>Comparative genomics of Bacillaceae isolates and their secondary metabolite potential.</title>
        <authorList>
            <person name="Song L."/>
            <person name="Nielsen L.J."/>
            <person name="Mohite O."/>
            <person name="Xu X."/>
            <person name="Weber T."/>
            <person name="Kovacs A.T."/>
        </authorList>
    </citation>
    <scope>NUCLEOTIDE SEQUENCE</scope>
    <source>
        <strain evidence="2">LY1</strain>
    </source>
</reference>
<dbReference type="InterPro" id="IPR054381">
    <property type="entry name" value="CydS"/>
</dbReference>
<evidence type="ECO:0000313" key="2">
    <source>
        <dbReference type="EMBL" id="WHY51083.1"/>
    </source>
</evidence>
<evidence type="ECO:0000313" key="3">
    <source>
        <dbReference type="Proteomes" id="UP001178322"/>
    </source>
</evidence>
<keyword evidence="1" id="KW-0812">Transmembrane</keyword>
<dbReference type="RefSeq" id="WP_283869685.1">
    <property type="nucleotide sequence ID" value="NZ_CP126101.1"/>
</dbReference>
<proteinExistence type="predicted"/>
<feature type="transmembrane region" description="Helical" evidence="1">
    <location>
        <begin position="6"/>
        <end position="25"/>
    </location>
</feature>